<feature type="chain" id="PRO_5022157000" evidence="1">
    <location>
        <begin position="25"/>
        <end position="221"/>
    </location>
</feature>
<keyword evidence="4" id="KW-1185">Reference proteome</keyword>
<proteinExistence type="predicted"/>
<dbReference type="Pfam" id="PF08534">
    <property type="entry name" value="Redoxin"/>
    <property type="match status" value="1"/>
</dbReference>
<dbReference type="PANTHER" id="PTHR43640">
    <property type="entry name" value="OS07G0260300 PROTEIN"/>
    <property type="match status" value="1"/>
</dbReference>
<dbReference type="InterPro" id="IPR013740">
    <property type="entry name" value="Redoxin"/>
</dbReference>
<reference evidence="3 4" key="1">
    <citation type="submission" date="2019-02" db="EMBL/GenBank/DDBJ databases">
        <title>Deep-cultivation of Planctomycetes and their phenomic and genomic characterization uncovers novel biology.</title>
        <authorList>
            <person name="Wiegand S."/>
            <person name="Jogler M."/>
            <person name="Boedeker C."/>
            <person name="Pinto D."/>
            <person name="Vollmers J."/>
            <person name="Rivas-Marin E."/>
            <person name="Kohn T."/>
            <person name="Peeters S.H."/>
            <person name="Heuer A."/>
            <person name="Rast P."/>
            <person name="Oberbeckmann S."/>
            <person name="Bunk B."/>
            <person name="Jeske O."/>
            <person name="Meyerdierks A."/>
            <person name="Storesund J.E."/>
            <person name="Kallscheuer N."/>
            <person name="Luecker S."/>
            <person name="Lage O.M."/>
            <person name="Pohl T."/>
            <person name="Merkel B.J."/>
            <person name="Hornburger P."/>
            <person name="Mueller R.-W."/>
            <person name="Bruemmer F."/>
            <person name="Labrenz M."/>
            <person name="Spormann A.M."/>
            <person name="Op den Camp H."/>
            <person name="Overmann J."/>
            <person name="Amann R."/>
            <person name="Jetten M.S.M."/>
            <person name="Mascher T."/>
            <person name="Medema M.H."/>
            <person name="Devos D.P."/>
            <person name="Kaster A.-K."/>
            <person name="Ovreas L."/>
            <person name="Rohde M."/>
            <person name="Galperin M.Y."/>
            <person name="Jogler C."/>
        </authorList>
    </citation>
    <scope>NUCLEOTIDE SEQUENCE [LARGE SCALE GENOMIC DNA]</scope>
    <source>
        <strain evidence="3 4">Pan189</strain>
    </source>
</reference>
<dbReference type="InterPro" id="IPR013766">
    <property type="entry name" value="Thioredoxin_domain"/>
</dbReference>
<dbReference type="AlphaFoldDB" id="A0A517R0E1"/>
<name>A0A517R0E1_9PLAN</name>
<evidence type="ECO:0000313" key="4">
    <source>
        <dbReference type="Proteomes" id="UP000317318"/>
    </source>
</evidence>
<dbReference type="InterPro" id="IPR036249">
    <property type="entry name" value="Thioredoxin-like_sf"/>
</dbReference>
<protein>
    <submittedName>
        <fullName evidence="3">Redoxin</fullName>
    </submittedName>
</protein>
<feature type="domain" description="Thioredoxin" evidence="2">
    <location>
        <begin position="44"/>
        <end position="191"/>
    </location>
</feature>
<sequence precursor="true">MKAVKPPRMSICVVRHVLATLVCAASLGSVTGNACRAGEYNPTLSIGDAAPLWKPLPSADRKQFGSKDFAESKVLLVAFTCETCPYATDYVKRLTAFSEQAANKKWPVAIIAVNSNATPRDQIDAMKRREPAYPFPYLKDESGELGKAFGATRTPEFFVINAERKVVYMGAFDDSTDPEKVTQSYVADAVAAALKGESPEVTETVPIGCNIRYPRRRRPRD</sequence>
<dbReference type="EMBL" id="CP036268">
    <property type="protein sequence ID" value="QDT37367.1"/>
    <property type="molecule type" value="Genomic_DNA"/>
</dbReference>
<dbReference type="PROSITE" id="PS51352">
    <property type="entry name" value="THIOREDOXIN_2"/>
    <property type="match status" value="1"/>
</dbReference>
<dbReference type="KEGG" id="svp:Pan189_17400"/>
<keyword evidence="1" id="KW-0732">Signal</keyword>
<organism evidence="3 4">
    <name type="scientific">Stratiformator vulcanicus</name>
    <dbReference type="NCBI Taxonomy" id="2527980"/>
    <lineage>
        <taxon>Bacteria</taxon>
        <taxon>Pseudomonadati</taxon>
        <taxon>Planctomycetota</taxon>
        <taxon>Planctomycetia</taxon>
        <taxon>Planctomycetales</taxon>
        <taxon>Planctomycetaceae</taxon>
        <taxon>Stratiformator</taxon>
    </lineage>
</organism>
<dbReference type="CDD" id="cd02969">
    <property type="entry name" value="PRX_like1"/>
    <property type="match status" value="1"/>
</dbReference>
<gene>
    <name evidence="3" type="ORF">Pan189_17400</name>
</gene>
<dbReference type="Gene3D" id="3.40.30.10">
    <property type="entry name" value="Glutaredoxin"/>
    <property type="match status" value="1"/>
</dbReference>
<dbReference type="Proteomes" id="UP000317318">
    <property type="component" value="Chromosome"/>
</dbReference>
<feature type="signal peptide" evidence="1">
    <location>
        <begin position="1"/>
        <end position="24"/>
    </location>
</feature>
<dbReference type="RefSeq" id="WP_310821251.1">
    <property type="nucleotide sequence ID" value="NZ_CP036268.1"/>
</dbReference>
<evidence type="ECO:0000313" key="3">
    <source>
        <dbReference type="EMBL" id="QDT37367.1"/>
    </source>
</evidence>
<accession>A0A517R0E1</accession>
<evidence type="ECO:0000259" key="2">
    <source>
        <dbReference type="PROSITE" id="PS51352"/>
    </source>
</evidence>
<dbReference type="SUPFAM" id="SSF52833">
    <property type="entry name" value="Thioredoxin-like"/>
    <property type="match status" value="1"/>
</dbReference>
<dbReference type="GO" id="GO:0016491">
    <property type="term" value="F:oxidoreductase activity"/>
    <property type="evidence" value="ECO:0007669"/>
    <property type="project" value="InterPro"/>
</dbReference>
<dbReference type="PANTHER" id="PTHR43640:SF1">
    <property type="entry name" value="THIOREDOXIN-DEPENDENT PEROXIREDOXIN"/>
    <property type="match status" value="1"/>
</dbReference>
<evidence type="ECO:0000256" key="1">
    <source>
        <dbReference type="SAM" id="SignalP"/>
    </source>
</evidence>
<dbReference type="InterPro" id="IPR047262">
    <property type="entry name" value="PRX-like1"/>
</dbReference>